<organism evidence="1 2">
    <name type="scientific">Terriglobus albidus</name>
    <dbReference type="NCBI Taxonomy" id="1592106"/>
    <lineage>
        <taxon>Bacteria</taxon>
        <taxon>Pseudomonadati</taxon>
        <taxon>Acidobacteriota</taxon>
        <taxon>Terriglobia</taxon>
        <taxon>Terriglobales</taxon>
        <taxon>Acidobacteriaceae</taxon>
        <taxon>Terriglobus</taxon>
    </lineage>
</organism>
<proteinExistence type="predicted"/>
<evidence type="ECO:0000313" key="1">
    <source>
        <dbReference type="EMBL" id="QEE30655.1"/>
    </source>
</evidence>
<reference evidence="1 2" key="1">
    <citation type="submission" date="2019-08" db="EMBL/GenBank/DDBJ databases">
        <title>Complete genome sequence of Terriglobus albidus strain ORNL.</title>
        <authorList>
            <person name="Podar M."/>
        </authorList>
    </citation>
    <scope>NUCLEOTIDE SEQUENCE [LARGE SCALE GENOMIC DNA]</scope>
    <source>
        <strain evidence="1 2">ORNL</strain>
    </source>
</reference>
<dbReference type="EMBL" id="CP042806">
    <property type="protein sequence ID" value="QEE30655.1"/>
    <property type="molecule type" value="Genomic_DNA"/>
</dbReference>
<accession>A0A5B9EHM3</accession>
<dbReference type="Proteomes" id="UP000321820">
    <property type="component" value="Chromosome"/>
</dbReference>
<sequence length="181" mass="19931">MQTHSPALLSECGSSYRRRFSLWILLTLFALAAGQLAYAADTIKVPMTNDGWTVTAGTVDFVEYMGRPAISLKAGNFAKHIPTGAAVLKSVNFHNGTIEYDVIASGGMGAGFVFRRSDKDNYEMFYLRPRPKCEDAPDCIQYAPETKGALLWDVFPQYQGPAPLQQEGWNQSCEARGRAVP</sequence>
<dbReference type="Gene3D" id="2.60.120.560">
    <property type="entry name" value="Exo-inulinase, domain 1"/>
    <property type="match status" value="1"/>
</dbReference>
<dbReference type="AlphaFoldDB" id="A0A5B9EHM3"/>
<dbReference type="KEGG" id="talb:FTW19_23280"/>
<protein>
    <submittedName>
        <fullName evidence="1">Uncharacterized protein</fullName>
    </submittedName>
</protein>
<dbReference type="OrthoDB" id="118532at2"/>
<gene>
    <name evidence="1" type="ORF">FTW19_23280</name>
</gene>
<keyword evidence="2" id="KW-1185">Reference proteome</keyword>
<name>A0A5B9EHM3_9BACT</name>
<evidence type="ECO:0000313" key="2">
    <source>
        <dbReference type="Proteomes" id="UP000321820"/>
    </source>
</evidence>
<dbReference type="RefSeq" id="WP_147649960.1">
    <property type="nucleotide sequence ID" value="NZ_CP042806.1"/>
</dbReference>